<feature type="transmembrane region" description="Helical" evidence="9">
    <location>
        <begin position="385"/>
        <end position="406"/>
    </location>
</feature>
<keyword evidence="7" id="KW-0186">Copper</keyword>
<feature type="transmembrane region" description="Helical" evidence="9">
    <location>
        <begin position="278"/>
        <end position="298"/>
    </location>
</feature>
<feature type="transmembrane region" description="Helical" evidence="9">
    <location>
        <begin position="246"/>
        <end position="266"/>
    </location>
</feature>
<comment type="subcellular location">
    <subcellularLocation>
        <location evidence="1">Cell membrane</location>
        <topology evidence="1">Multi-pass membrane protein</topology>
    </subcellularLocation>
</comment>
<organism evidence="12 13">
    <name type="scientific">Rhizobium viscosum</name>
    <name type="common">Arthrobacter viscosus</name>
    <dbReference type="NCBI Taxonomy" id="1673"/>
    <lineage>
        <taxon>Bacteria</taxon>
        <taxon>Pseudomonadati</taxon>
        <taxon>Pseudomonadota</taxon>
        <taxon>Alphaproteobacteria</taxon>
        <taxon>Hyphomicrobiales</taxon>
        <taxon>Rhizobiaceae</taxon>
        <taxon>Rhizobium/Agrobacterium group</taxon>
        <taxon>Rhizobium</taxon>
    </lineage>
</organism>
<dbReference type="InterPro" id="IPR014755">
    <property type="entry name" value="Cu-Rt/internalin_Ig-like"/>
</dbReference>
<evidence type="ECO:0000256" key="9">
    <source>
        <dbReference type="SAM" id="Phobius"/>
    </source>
</evidence>
<keyword evidence="3 9" id="KW-0812">Transmembrane</keyword>
<dbReference type="PANTHER" id="PTHR34820">
    <property type="entry name" value="INNER MEMBRANE PROTEIN YEBZ"/>
    <property type="match status" value="1"/>
</dbReference>
<feature type="transmembrane region" description="Helical" evidence="9">
    <location>
        <begin position="142"/>
        <end position="166"/>
    </location>
</feature>
<dbReference type="InterPro" id="IPR007348">
    <property type="entry name" value="CopC_dom"/>
</dbReference>
<evidence type="ECO:0000259" key="10">
    <source>
        <dbReference type="Pfam" id="PF04234"/>
    </source>
</evidence>
<feature type="domain" description="Copper resistance protein D" evidence="11">
    <location>
        <begin position="308"/>
        <end position="406"/>
    </location>
</feature>
<evidence type="ECO:0000256" key="4">
    <source>
        <dbReference type="ARBA" id="ARBA00022723"/>
    </source>
</evidence>
<dbReference type="RefSeq" id="WP_192732384.1">
    <property type="nucleotide sequence ID" value="NZ_BAAAVL010000011.1"/>
</dbReference>
<gene>
    <name evidence="12" type="ORF">H4W29_006098</name>
</gene>
<dbReference type="Proteomes" id="UP000620262">
    <property type="component" value="Unassembled WGS sequence"/>
</dbReference>
<evidence type="ECO:0000256" key="3">
    <source>
        <dbReference type="ARBA" id="ARBA00022692"/>
    </source>
</evidence>
<dbReference type="Pfam" id="PF05425">
    <property type="entry name" value="CopD"/>
    <property type="match status" value="1"/>
</dbReference>
<feature type="transmembrane region" description="Helical" evidence="9">
    <location>
        <begin position="220"/>
        <end position="239"/>
    </location>
</feature>
<dbReference type="EMBL" id="JADBEC010000002">
    <property type="protein sequence ID" value="MBE1508853.1"/>
    <property type="molecule type" value="Genomic_DNA"/>
</dbReference>
<dbReference type="InterPro" id="IPR014756">
    <property type="entry name" value="Ig_E-set"/>
</dbReference>
<evidence type="ECO:0000256" key="6">
    <source>
        <dbReference type="ARBA" id="ARBA00022989"/>
    </source>
</evidence>
<evidence type="ECO:0000313" key="12">
    <source>
        <dbReference type="EMBL" id="MBE1508853.1"/>
    </source>
</evidence>
<dbReference type="Gene3D" id="2.60.40.1220">
    <property type="match status" value="1"/>
</dbReference>
<evidence type="ECO:0000256" key="2">
    <source>
        <dbReference type="ARBA" id="ARBA00022475"/>
    </source>
</evidence>
<reference evidence="12 13" key="1">
    <citation type="submission" date="2020-10" db="EMBL/GenBank/DDBJ databases">
        <title>Sequencing the genomes of 1000 actinobacteria strains.</title>
        <authorList>
            <person name="Klenk H.-P."/>
        </authorList>
    </citation>
    <scope>NUCLEOTIDE SEQUENCE [LARGE SCALE GENOMIC DNA]</scope>
    <source>
        <strain evidence="12 13">DSM 7307</strain>
    </source>
</reference>
<evidence type="ECO:0000313" key="13">
    <source>
        <dbReference type="Proteomes" id="UP000620262"/>
    </source>
</evidence>
<feature type="transmembrane region" description="Helical" evidence="9">
    <location>
        <begin position="344"/>
        <end position="365"/>
    </location>
</feature>
<keyword evidence="8 9" id="KW-0472">Membrane</keyword>
<protein>
    <submittedName>
        <fullName evidence="12">Copper transport protein</fullName>
    </submittedName>
</protein>
<evidence type="ECO:0000259" key="11">
    <source>
        <dbReference type="Pfam" id="PF05425"/>
    </source>
</evidence>
<proteinExistence type="predicted"/>
<evidence type="ECO:0000256" key="8">
    <source>
        <dbReference type="ARBA" id="ARBA00023136"/>
    </source>
</evidence>
<dbReference type="Pfam" id="PF04234">
    <property type="entry name" value="CopC"/>
    <property type="match status" value="1"/>
</dbReference>
<sequence>MARNFPLWATFCLLARVAGLFFLLAAGADAHAVLIASAPENNDILTVAPEKILLRFNEAVRVVRFSMVAADGVAREISASSTGAEIKGSLPGPLADGTVIVSYRVVSEDGHPVGGSIVFHVGKPSPRSSSVSDIPSKALHTAIWLVTIGSTLGLAIIVGGSFFNCWLSPAGARRQSPALAAVAIMLVLAGLYLQGLDDIGMGPGWAELEPIAQAFADKTGIAQCLKLVAIMLAALPFAPRPRSARLVSATALAVASLAFTLTGHSSIAQPRFIAQGSIFLHAAISLFWIGSLPPLLRLSRSTEDQRPLRFFSRLIPIPFVLMLLAGLLLAVMEIPRIDIAWSSLFARVLAFKIGLVAVLCMLALYNRFWLTAPALAGNPAARRRLRWSIGSEIGLALLIVAAASLWRFAGPEQYQYAHAQPPVSLHLHGQKAMAELEMTPQPDGTADIRVSILTLKFDPMQPRSVSLGLRNTLRGIESLKYGLTHAGDGTWAAGNLPLSDIAGWSVDVQVLIDDFNLVHLEGDLPTGTD</sequence>
<evidence type="ECO:0000256" key="5">
    <source>
        <dbReference type="ARBA" id="ARBA00022729"/>
    </source>
</evidence>
<feature type="transmembrane region" description="Helical" evidence="9">
    <location>
        <begin position="178"/>
        <end position="195"/>
    </location>
</feature>
<feature type="transmembrane region" description="Helical" evidence="9">
    <location>
        <begin position="310"/>
        <end position="332"/>
    </location>
</feature>
<feature type="domain" description="CopC" evidence="10">
    <location>
        <begin position="31"/>
        <end position="121"/>
    </location>
</feature>
<keyword evidence="5" id="KW-0732">Signal</keyword>
<keyword evidence="4" id="KW-0479">Metal-binding</keyword>
<keyword evidence="2" id="KW-1003">Cell membrane</keyword>
<accession>A0ABR9J0L1</accession>
<name>A0ABR9J0L1_RHIVS</name>
<keyword evidence="13" id="KW-1185">Reference proteome</keyword>
<evidence type="ECO:0000256" key="7">
    <source>
        <dbReference type="ARBA" id="ARBA00023008"/>
    </source>
</evidence>
<keyword evidence="6 9" id="KW-1133">Transmembrane helix</keyword>
<dbReference type="InterPro" id="IPR032694">
    <property type="entry name" value="CopC/D"/>
</dbReference>
<dbReference type="PANTHER" id="PTHR34820:SF4">
    <property type="entry name" value="INNER MEMBRANE PROTEIN YEBZ"/>
    <property type="match status" value="1"/>
</dbReference>
<dbReference type="SUPFAM" id="SSF81296">
    <property type="entry name" value="E set domains"/>
    <property type="match status" value="1"/>
</dbReference>
<evidence type="ECO:0000256" key="1">
    <source>
        <dbReference type="ARBA" id="ARBA00004651"/>
    </source>
</evidence>
<dbReference type="InterPro" id="IPR008457">
    <property type="entry name" value="Cu-R_CopD_dom"/>
</dbReference>
<comment type="caution">
    <text evidence="12">The sequence shown here is derived from an EMBL/GenBank/DDBJ whole genome shotgun (WGS) entry which is preliminary data.</text>
</comment>